<sequence>MGDKCAITLDAMTLHLIQFALHSAVRFTSAKGNMKENSCYFKERKIRIIVGEIVFVDAAIETVSPLRNQTAHRSSKIID</sequence>
<dbReference type="AlphaFoldDB" id="A0A401SHH2"/>
<organism evidence="1 2">
    <name type="scientific">Chiloscyllium punctatum</name>
    <name type="common">Brownbanded bambooshark</name>
    <name type="synonym">Hemiscyllium punctatum</name>
    <dbReference type="NCBI Taxonomy" id="137246"/>
    <lineage>
        <taxon>Eukaryota</taxon>
        <taxon>Metazoa</taxon>
        <taxon>Chordata</taxon>
        <taxon>Craniata</taxon>
        <taxon>Vertebrata</taxon>
        <taxon>Chondrichthyes</taxon>
        <taxon>Elasmobranchii</taxon>
        <taxon>Galeomorphii</taxon>
        <taxon>Galeoidea</taxon>
        <taxon>Orectolobiformes</taxon>
        <taxon>Hemiscylliidae</taxon>
        <taxon>Chiloscyllium</taxon>
    </lineage>
</organism>
<protein>
    <submittedName>
        <fullName evidence="1">Uncharacterized protein</fullName>
    </submittedName>
</protein>
<dbReference type="Proteomes" id="UP000287033">
    <property type="component" value="Unassembled WGS sequence"/>
</dbReference>
<dbReference type="EMBL" id="BEZZ01000269">
    <property type="protein sequence ID" value="GCC29848.1"/>
    <property type="molecule type" value="Genomic_DNA"/>
</dbReference>
<accession>A0A401SHH2</accession>
<evidence type="ECO:0000313" key="2">
    <source>
        <dbReference type="Proteomes" id="UP000287033"/>
    </source>
</evidence>
<evidence type="ECO:0000313" key="1">
    <source>
        <dbReference type="EMBL" id="GCC29848.1"/>
    </source>
</evidence>
<keyword evidence="2" id="KW-1185">Reference proteome</keyword>
<name>A0A401SHH2_CHIPU</name>
<gene>
    <name evidence="1" type="ORF">chiPu_0008290</name>
</gene>
<comment type="caution">
    <text evidence="1">The sequence shown here is derived from an EMBL/GenBank/DDBJ whole genome shotgun (WGS) entry which is preliminary data.</text>
</comment>
<reference evidence="1 2" key="1">
    <citation type="journal article" date="2018" name="Nat. Ecol. Evol.">
        <title>Shark genomes provide insights into elasmobranch evolution and the origin of vertebrates.</title>
        <authorList>
            <person name="Hara Y"/>
            <person name="Yamaguchi K"/>
            <person name="Onimaru K"/>
            <person name="Kadota M"/>
            <person name="Koyanagi M"/>
            <person name="Keeley SD"/>
            <person name="Tatsumi K"/>
            <person name="Tanaka K"/>
            <person name="Motone F"/>
            <person name="Kageyama Y"/>
            <person name="Nozu R"/>
            <person name="Adachi N"/>
            <person name="Nishimura O"/>
            <person name="Nakagawa R"/>
            <person name="Tanegashima C"/>
            <person name="Kiyatake I"/>
            <person name="Matsumoto R"/>
            <person name="Murakumo K"/>
            <person name="Nishida K"/>
            <person name="Terakita A"/>
            <person name="Kuratani S"/>
            <person name="Sato K"/>
            <person name="Hyodo S Kuraku.S."/>
        </authorList>
    </citation>
    <scope>NUCLEOTIDE SEQUENCE [LARGE SCALE GENOMIC DNA]</scope>
</reference>
<proteinExistence type="predicted"/>